<evidence type="ECO:0000256" key="6">
    <source>
        <dbReference type="SAM" id="SignalP"/>
    </source>
</evidence>
<dbReference type="Ensembl" id="ENSBGRT00000033314.1">
    <property type="protein sequence ID" value="ENSBGRP00000028769.1"/>
    <property type="gene ID" value="ENSBGRG00000018225.1"/>
</dbReference>
<evidence type="ECO:0000256" key="4">
    <source>
        <dbReference type="ARBA" id="ARBA00022525"/>
    </source>
</evidence>
<dbReference type="Proteomes" id="UP000694520">
    <property type="component" value="Chromosome Y"/>
</dbReference>
<evidence type="ECO:0000256" key="2">
    <source>
        <dbReference type="ARBA" id="ARBA00006889"/>
    </source>
</evidence>
<dbReference type="SUPFAM" id="SSF50814">
    <property type="entry name" value="Lipocalins"/>
    <property type="match status" value="1"/>
</dbReference>
<evidence type="ECO:0000256" key="5">
    <source>
        <dbReference type="RuleBase" id="RU003695"/>
    </source>
</evidence>
<dbReference type="PANTHER" id="PTHR11430:SF89">
    <property type="entry name" value="ALLERGEN BOS D 2"/>
    <property type="match status" value="1"/>
</dbReference>
<sequence>MNSQSLQHLSHRQLLQKKDCKMKTVFLTLLLGLVCAAQEAPAEIDPSQITGDWHSILMAADNIQKIEEGGPLRAYIRQLECTDRCSSLSVNLYAKFPSQCTFLNVVAEREGDVYHVGYMGSNFFELIPVSENTLAVYGENFDGVKSTKVTQLLAKGDHATQEDIQQYEELNRERGIPIEHIEDLTQTDDCPQ</sequence>
<dbReference type="InterPro" id="IPR002345">
    <property type="entry name" value="Lipocalin"/>
</dbReference>
<accession>A0A8B9XXS3</accession>
<dbReference type="InterPro" id="IPR000566">
    <property type="entry name" value="Lipocln_cytosolic_FA-bd_dom"/>
</dbReference>
<feature type="signal peptide" evidence="6">
    <location>
        <begin position="1"/>
        <end position="36"/>
    </location>
</feature>
<dbReference type="PROSITE" id="PS00213">
    <property type="entry name" value="LIPOCALIN"/>
    <property type="match status" value="1"/>
</dbReference>
<keyword evidence="9" id="KW-1185">Reference proteome</keyword>
<feature type="chain" id="PRO_5044670251" description="Lipocalin/cytosolic fatty-acid binding domain-containing protein" evidence="6">
    <location>
        <begin position="37"/>
        <end position="192"/>
    </location>
</feature>
<dbReference type="Pfam" id="PF00061">
    <property type="entry name" value="Lipocalin"/>
    <property type="match status" value="1"/>
</dbReference>
<evidence type="ECO:0000313" key="9">
    <source>
        <dbReference type="Proteomes" id="UP000694520"/>
    </source>
</evidence>
<dbReference type="PRINTS" id="PR01173">
    <property type="entry name" value="ODORANTBNDNG"/>
</dbReference>
<feature type="domain" description="Lipocalin/cytosolic fatty-acid binding" evidence="7">
    <location>
        <begin position="50"/>
        <end position="188"/>
    </location>
</feature>
<dbReference type="Ensembl" id="ENSBGRT00000033418.1">
    <property type="protein sequence ID" value="ENSBGRP00000028861.1"/>
    <property type="gene ID" value="ENSBGRG00000018225.1"/>
</dbReference>
<reference evidence="8" key="2">
    <citation type="submission" date="2025-05" db="UniProtKB">
        <authorList>
            <consortium name="Ensembl"/>
        </authorList>
    </citation>
    <scope>IDENTIFICATION</scope>
</reference>
<dbReference type="Gene3D" id="2.40.128.20">
    <property type="match status" value="1"/>
</dbReference>
<organism evidence="8 9">
    <name type="scientific">Bos mutus grunniens</name>
    <name type="common">Wild yak</name>
    <name type="synonym">Bos grunniens</name>
    <dbReference type="NCBI Taxonomy" id="30521"/>
    <lineage>
        <taxon>Eukaryota</taxon>
        <taxon>Metazoa</taxon>
        <taxon>Chordata</taxon>
        <taxon>Craniata</taxon>
        <taxon>Vertebrata</taxon>
        <taxon>Euteleostomi</taxon>
        <taxon>Mammalia</taxon>
        <taxon>Eutheria</taxon>
        <taxon>Laurasiatheria</taxon>
        <taxon>Artiodactyla</taxon>
        <taxon>Ruminantia</taxon>
        <taxon>Pecora</taxon>
        <taxon>Bovidae</taxon>
        <taxon>Bovinae</taxon>
        <taxon>Bos</taxon>
    </lineage>
</organism>
<dbReference type="GO" id="GO:0005549">
    <property type="term" value="F:odorant binding"/>
    <property type="evidence" value="ECO:0007669"/>
    <property type="project" value="TreeGrafter"/>
</dbReference>
<dbReference type="Ensembl" id="ENSBGRT00000033363.1">
    <property type="protein sequence ID" value="ENSBGRP00000028808.1"/>
    <property type="gene ID" value="ENSBGRG00000018225.1"/>
</dbReference>
<keyword evidence="4" id="KW-0964">Secreted</keyword>
<comment type="similarity">
    <text evidence="2 5">Belongs to the calycin superfamily. Lipocalin family.</text>
</comment>
<dbReference type="GO" id="GO:0005615">
    <property type="term" value="C:extracellular space"/>
    <property type="evidence" value="ECO:0007669"/>
    <property type="project" value="TreeGrafter"/>
</dbReference>
<comment type="subcellular location">
    <subcellularLocation>
        <location evidence="1">Secreted</location>
    </subcellularLocation>
</comment>
<reference evidence="8" key="1">
    <citation type="submission" date="2019-05" db="EMBL/GenBank/DDBJ databases">
        <authorList>
            <person name="Zhang S."/>
            <person name="Liu J."/>
        </authorList>
    </citation>
    <scope>NUCLEOTIDE SEQUENCE [LARGE SCALE GENOMIC DNA]</scope>
</reference>
<keyword evidence="6" id="KW-0732">Signal</keyword>
<evidence type="ECO:0000256" key="3">
    <source>
        <dbReference type="ARBA" id="ARBA00022448"/>
    </source>
</evidence>
<protein>
    <recommendedName>
        <fullName evidence="7">Lipocalin/cytosolic fatty-acid binding domain-containing protein</fullName>
    </recommendedName>
</protein>
<dbReference type="InterPro" id="IPR012674">
    <property type="entry name" value="Calycin"/>
</dbReference>
<keyword evidence="3" id="KW-0813">Transport</keyword>
<evidence type="ECO:0000256" key="1">
    <source>
        <dbReference type="ARBA" id="ARBA00004613"/>
    </source>
</evidence>
<dbReference type="GO" id="GO:0036094">
    <property type="term" value="F:small molecule binding"/>
    <property type="evidence" value="ECO:0007669"/>
    <property type="project" value="InterPro"/>
</dbReference>
<dbReference type="GeneTree" id="ENSGT01050000244868"/>
<evidence type="ECO:0000259" key="7">
    <source>
        <dbReference type="Pfam" id="PF00061"/>
    </source>
</evidence>
<proteinExistence type="inferred from homology"/>
<dbReference type="InterPro" id="IPR002448">
    <property type="entry name" value="OBP-like"/>
</dbReference>
<dbReference type="PANTHER" id="PTHR11430">
    <property type="entry name" value="LIPOCALIN"/>
    <property type="match status" value="1"/>
</dbReference>
<dbReference type="InterPro" id="IPR022272">
    <property type="entry name" value="Lipocalin_CS"/>
</dbReference>
<name>A0A8B9XXS3_BOSMU</name>
<dbReference type="AlphaFoldDB" id="A0A8B9XXS3"/>
<evidence type="ECO:0000313" key="8">
    <source>
        <dbReference type="Ensembl" id="ENSBGRP00000028769.1"/>
    </source>
</evidence>